<proteinExistence type="predicted"/>
<protein>
    <submittedName>
        <fullName evidence="1">Uncharacterized protein</fullName>
    </submittedName>
</protein>
<dbReference type="Proteomes" id="UP001595925">
    <property type="component" value="Unassembled WGS sequence"/>
</dbReference>
<sequence length="48" mass="5563">MAADVEWPGVTGRRRHMLVHHFAEHPAFPCRLVGRQPLCARKREDRDG</sequence>
<gene>
    <name evidence="1" type="ORF">ACFPFO_12625</name>
</gene>
<evidence type="ECO:0000313" key="2">
    <source>
        <dbReference type="Proteomes" id="UP001595925"/>
    </source>
</evidence>
<dbReference type="EMBL" id="JBHSJG010000036">
    <property type="protein sequence ID" value="MFC4988592.1"/>
    <property type="molecule type" value="Genomic_DNA"/>
</dbReference>
<dbReference type="RefSeq" id="WP_198667806.1">
    <property type="nucleotide sequence ID" value="NZ_JBHSJG010000036.1"/>
</dbReference>
<accession>A0ABD5QG76</accession>
<dbReference type="AlphaFoldDB" id="A0ABD5QG76"/>
<reference evidence="1 2" key="1">
    <citation type="journal article" date="2019" name="Int. J. Syst. Evol. Microbiol.">
        <title>The Global Catalogue of Microorganisms (GCM) 10K type strain sequencing project: providing services to taxonomists for standard genome sequencing and annotation.</title>
        <authorList>
            <consortium name="The Broad Institute Genomics Platform"/>
            <consortium name="The Broad Institute Genome Sequencing Center for Infectious Disease"/>
            <person name="Wu L."/>
            <person name="Ma J."/>
        </authorList>
    </citation>
    <scope>NUCLEOTIDE SEQUENCE [LARGE SCALE GENOMIC DNA]</scope>
    <source>
        <strain evidence="1 2">CGMCC 1.15824</strain>
    </source>
</reference>
<comment type="caution">
    <text evidence="1">The sequence shown here is derived from an EMBL/GenBank/DDBJ whole genome shotgun (WGS) entry which is preliminary data.</text>
</comment>
<keyword evidence="2" id="KW-1185">Reference proteome</keyword>
<dbReference type="Pfam" id="PF24372">
    <property type="entry name" value="DUF7528"/>
    <property type="match status" value="1"/>
</dbReference>
<organism evidence="1 2">
    <name type="scientific">Saliphagus infecundisoli</name>
    <dbReference type="NCBI Taxonomy" id="1849069"/>
    <lineage>
        <taxon>Archaea</taxon>
        <taxon>Methanobacteriati</taxon>
        <taxon>Methanobacteriota</taxon>
        <taxon>Stenosarchaea group</taxon>
        <taxon>Halobacteria</taxon>
        <taxon>Halobacteriales</taxon>
        <taxon>Natrialbaceae</taxon>
        <taxon>Saliphagus</taxon>
    </lineage>
</organism>
<evidence type="ECO:0000313" key="1">
    <source>
        <dbReference type="EMBL" id="MFC4988592.1"/>
    </source>
</evidence>
<name>A0ABD5QG76_9EURY</name>
<dbReference type="InterPro" id="IPR055950">
    <property type="entry name" value="DUF7528"/>
</dbReference>